<dbReference type="SUPFAM" id="SSF46689">
    <property type="entry name" value="Homeodomain-like"/>
    <property type="match status" value="2"/>
</dbReference>
<dbReference type="PROSITE" id="PS00041">
    <property type="entry name" value="HTH_ARAC_FAMILY_1"/>
    <property type="match status" value="1"/>
</dbReference>
<evidence type="ECO:0000256" key="3">
    <source>
        <dbReference type="ARBA" id="ARBA00023163"/>
    </source>
</evidence>
<sequence length="298" mass="33930">MTSIFHSDAVNANGQELKQHGTGLFPCGCYNASPEVQVPWHWHEEYECSYVFHGAVTYHTPQGEFRLGEGDGIFLNSGTLHTVEVAPAGSLKKSDLVFHGRLIYGSRDSVLYQKYVQPLSAPDAFQTLILRRTVSWHAEILSRIKKAVRLCQNEPEGYEFTVRSLLSEIFFDLYCYRNAPAAETSAATASENARIKQMLRYLQENYTRRVTVAELAAHANICERECLRCFQKVLHLSPIQYLIRYRIARSCILLRESDLSVLEISNLCGFESPSYFTKTFRQITGGTPTQYRRAQLIP</sequence>
<dbReference type="GO" id="GO:0003700">
    <property type="term" value="F:DNA-binding transcription factor activity"/>
    <property type="evidence" value="ECO:0007669"/>
    <property type="project" value="InterPro"/>
</dbReference>
<dbReference type="InterPro" id="IPR020449">
    <property type="entry name" value="Tscrpt_reg_AraC-type_HTH"/>
</dbReference>
<dbReference type="InterPro" id="IPR014710">
    <property type="entry name" value="RmlC-like_jellyroll"/>
</dbReference>
<evidence type="ECO:0000256" key="1">
    <source>
        <dbReference type="ARBA" id="ARBA00023015"/>
    </source>
</evidence>
<evidence type="ECO:0000259" key="4">
    <source>
        <dbReference type="PROSITE" id="PS01124"/>
    </source>
</evidence>
<dbReference type="InterPro" id="IPR003313">
    <property type="entry name" value="AraC-bd"/>
</dbReference>
<dbReference type="Pfam" id="PF12833">
    <property type="entry name" value="HTH_18"/>
    <property type="match status" value="1"/>
</dbReference>
<dbReference type="Gene3D" id="2.60.120.10">
    <property type="entry name" value="Jelly Rolls"/>
    <property type="match status" value="1"/>
</dbReference>
<evidence type="ECO:0000313" key="6">
    <source>
        <dbReference type="Proteomes" id="UP000005561"/>
    </source>
</evidence>
<evidence type="ECO:0000313" key="5">
    <source>
        <dbReference type="EMBL" id="EET61080.1"/>
    </source>
</evidence>
<dbReference type="SMART" id="SM00342">
    <property type="entry name" value="HTH_ARAC"/>
    <property type="match status" value="1"/>
</dbReference>
<evidence type="ECO:0000256" key="2">
    <source>
        <dbReference type="ARBA" id="ARBA00023125"/>
    </source>
</evidence>
<gene>
    <name evidence="5" type="ORF">BRYFOR_06724</name>
</gene>
<dbReference type="CDD" id="cd02208">
    <property type="entry name" value="cupin_RmlC-like"/>
    <property type="match status" value="1"/>
</dbReference>
<accession>C6LDM6</accession>
<dbReference type="OrthoDB" id="9778008at2"/>
<keyword evidence="2" id="KW-0238">DNA-binding</keyword>
<keyword evidence="6" id="KW-1185">Reference proteome</keyword>
<protein>
    <submittedName>
        <fullName evidence="5">Transcriptional regulator, AraC family</fullName>
    </submittedName>
</protein>
<dbReference type="AlphaFoldDB" id="C6LDM6"/>
<dbReference type="PROSITE" id="PS01124">
    <property type="entry name" value="HTH_ARAC_FAMILY_2"/>
    <property type="match status" value="1"/>
</dbReference>
<dbReference type="STRING" id="168384.SAMN05660368_01056"/>
<dbReference type="RefSeq" id="WP_006861518.1">
    <property type="nucleotide sequence ID" value="NZ_ACCL02000007.1"/>
</dbReference>
<dbReference type="eggNOG" id="COG2207">
    <property type="taxonomic scope" value="Bacteria"/>
</dbReference>
<dbReference type="PANTHER" id="PTHR43280">
    <property type="entry name" value="ARAC-FAMILY TRANSCRIPTIONAL REGULATOR"/>
    <property type="match status" value="1"/>
</dbReference>
<keyword evidence="3" id="KW-0804">Transcription</keyword>
<dbReference type="Gene3D" id="1.10.10.60">
    <property type="entry name" value="Homeodomain-like"/>
    <property type="match status" value="2"/>
</dbReference>
<dbReference type="InterPro" id="IPR018060">
    <property type="entry name" value="HTH_AraC"/>
</dbReference>
<dbReference type="GO" id="GO:0043565">
    <property type="term" value="F:sequence-specific DNA binding"/>
    <property type="evidence" value="ECO:0007669"/>
    <property type="project" value="InterPro"/>
</dbReference>
<name>C6LDM6_9FIRM</name>
<dbReference type="SUPFAM" id="SSF51215">
    <property type="entry name" value="Regulatory protein AraC"/>
    <property type="match status" value="1"/>
</dbReference>
<dbReference type="InterPro" id="IPR018062">
    <property type="entry name" value="HTH_AraC-typ_CS"/>
</dbReference>
<dbReference type="Pfam" id="PF02311">
    <property type="entry name" value="AraC_binding"/>
    <property type="match status" value="1"/>
</dbReference>
<dbReference type="Proteomes" id="UP000005561">
    <property type="component" value="Unassembled WGS sequence"/>
</dbReference>
<keyword evidence="1" id="KW-0805">Transcription regulation</keyword>
<feature type="domain" description="HTH araC/xylS-type" evidence="4">
    <location>
        <begin position="196"/>
        <end position="294"/>
    </location>
</feature>
<comment type="caution">
    <text evidence="5">The sequence shown here is derived from an EMBL/GenBank/DDBJ whole genome shotgun (WGS) entry which is preliminary data.</text>
</comment>
<organism evidence="5 6">
    <name type="scientific">Marvinbryantia formatexigens DSM 14469</name>
    <dbReference type="NCBI Taxonomy" id="478749"/>
    <lineage>
        <taxon>Bacteria</taxon>
        <taxon>Bacillati</taxon>
        <taxon>Bacillota</taxon>
        <taxon>Clostridia</taxon>
        <taxon>Lachnospirales</taxon>
        <taxon>Lachnospiraceae</taxon>
        <taxon>Marvinbryantia</taxon>
    </lineage>
</organism>
<dbReference type="InterPro" id="IPR037923">
    <property type="entry name" value="HTH-like"/>
</dbReference>
<dbReference type="PANTHER" id="PTHR43280:SF2">
    <property type="entry name" value="HTH-TYPE TRANSCRIPTIONAL REGULATOR EXSA"/>
    <property type="match status" value="1"/>
</dbReference>
<dbReference type="EMBL" id="ACCL02000007">
    <property type="protein sequence ID" value="EET61080.1"/>
    <property type="molecule type" value="Genomic_DNA"/>
</dbReference>
<dbReference type="PRINTS" id="PR00032">
    <property type="entry name" value="HTHARAC"/>
</dbReference>
<proteinExistence type="predicted"/>
<reference evidence="5" key="1">
    <citation type="submission" date="2009-07" db="EMBL/GenBank/DDBJ databases">
        <authorList>
            <person name="Weinstock G."/>
            <person name="Sodergren E."/>
            <person name="Clifton S."/>
            <person name="Fulton L."/>
            <person name="Fulton B."/>
            <person name="Courtney L."/>
            <person name="Fronick C."/>
            <person name="Harrison M."/>
            <person name="Strong C."/>
            <person name="Farmer C."/>
            <person name="Delahaunty K."/>
            <person name="Markovic C."/>
            <person name="Hall O."/>
            <person name="Minx P."/>
            <person name="Tomlinson C."/>
            <person name="Mitreva M."/>
            <person name="Nelson J."/>
            <person name="Hou S."/>
            <person name="Wollam A."/>
            <person name="Pepin K.H."/>
            <person name="Johnson M."/>
            <person name="Bhonagiri V."/>
            <person name="Nash W.E."/>
            <person name="Warren W."/>
            <person name="Chinwalla A."/>
            <person name="Mardis E.R."/>
            <person name="Wilson R.K."/>
        </authorList>
    </citation>
    <scope>NUCLEOTIDE SEQUENCE [LARGE SCALE GENOMIC DNA]</scope>
    <source>
        <strain evidence="5">DSM 14469</strain>
    </source>
</reference>
<dbReference type="InterPro" id="IPR009057">
    <property type="entry name" value="Homeodomain-like_sf"/>
</dbReference>